<dbReference type="Gene3D" id="1.20.5.1930">
    <property type="match status" value="1"/>
</dbReference>
<keyword evidence="4" id="KW-0808">Transferase</keyword>
<name>A0A9X3S0E2_9ACTN</name>
<keyword evidence="7" id="KW-0067">ATP-binding</keyword>
<evidence type="ECO:0000256" key="7">
    <source>
        <dbReference type="ARBA" id="ARBA00022840"/>
    </source>
</evidence>
<proteinExistence type="predicted"/>
<dbReference type="GO" id="GO:0046983">
    <property type="term" value="F:protein dimerization activity"/>
    <property type="evidence" value="ECO:0007669"/>
    <property type="project" value="InterPro"/>
</dbReference>
<dbReference type="CDD" id="cd16917">
    <property type="entry name" value="HATPase_UhpB-NarQ-NarX-like"/>
    <property type="match status" value="1"/>
</dbReference>
<dbReference type="EC" id="2.7.13.3" evidence="2"/>
<accession>A0A9X3S0E2</accession>
<dbReference type="GO" id="GO:0005524">
    <property type="term" value="F:ATP binding"/>
    <property type="evidence" value="ECO:0007669"/>
    <property type="project" value="UniProtKB-KW"/>
</dbReference>
<feature type="transmembrane region" description="Helical" evidence="9">
    <location>
        <begin position="28"/>
        <end position="46"/>
    </location>
</feature>
<feature type="transmembrane region" description="Helical" evidence="9">
    <location>
        <begin position="116"/>
        <end position="134"/>
    </location>
</feature>
<keyword evidence="6 11" id="KW-0418">Kinase</keyword>
<evidence type="ECO:0000259" key="10">
    <source>
        <dbReference type="Pfam" id="PF07730"/>
    </source>
</evidence>
<evidence type="ECO:0000256" key="2">
    <source>
        <dbReference type="ARBA" id="ARBA00012438"/>
    </source>
</evidence>
<dbReference type="EMBL" id="JAPDOD010000009">
    <property type="protein sequence ID" value="MDA0161219.1"/>
    <property type="molecule type" value="Genomic_DNA"/>
</dbReference>
<comment type="caution">
    <text evidence="11">The sequence shown here is derived from an EMBL/GenBank/DDBJ whole genome shotgun (WGS) entry which is preliminary data.</text>
</comment>
<dbReference type="GO" id="GO:0016020">
    <property type="term" value="C:membrane"/>
    <property type="evidence" value="ECO:0007669"/>
    <property type="project" value="InterPro"/>
</dbReference>
<dbReference type="Proteomes" id="UP001149140">
    <property type="component" value="Unassembled WGS sequence"/>
</dbReference>
<protein>
    <recommendedName>
        <fullName evidence="2">histidine kinase</fullName>
        <ecNumber evidence="2">2.7.13.3</ecNumber>
    </recommendedName>
</protein>
<evidence type="ECO:0000256" key="6">
    <source>
        <dbReference type="ARBA" id="ARBA00022777"/>
    </source>
</evidence>
<dbReference type="GO" id="GO:0000155">
    <property type="term" value="F:phosphorelay sensor kinase activity"/>
    <property type="evidence" value="ECO:0007669"/>
    <property type="project" value="InterPro"/>
</dbReference>
<dbReference type="AlphaFoldDB" id="A0A9X3S0E2"/>
<evidence type="ECO:0000256" key="4">
    <source>
        <dbReference type="ARBA" id="ARBA00022679"/>
    </source>
</evidence>
<keyword evidence="9" id="KW-0472">Membrane</keyword>
<dbReference type="PANTHER" id="PTHR24421">
    <property type="entry name" value="NITRATE/NITRITE SENSOR PROTEIN NARX-RELATED"/>
    <property type="match status" value="1"/>
</dbReference>
<evidence type="ECO:0000256" key="5">
    <source>
        <dbReference type="ARBA" id="ARBA00022741"/>
    </source>
</evidence>
<evidence type="ECO:0000313" key="11">
    <source>
        <dbReference type="EMBL" id="MDA0161219.1"/>
    </source>
</evidence>
<keyword evidence="9" id="KW-0812">Transmembrane</keyword>
<organism evidence="11 12">
    <name type="scientific">Solirubrobacter ginsenosidimutans</name>
    <dbReference type="NCBI Taxonomy" id="490573"/>
    <lineage>
        <taxon>Bacteria</taxon>
        <taxon>Bacillati</taxon>
        <taxon>Actinomycetota</taxon>
        <taxon>Thermoleophilia</taxon>
        <taxon>Solirubrobacterales</taxon>
        <taxon>Solirubrobacteraceae</taxon>
        <taxon>Solirubrobacter</taxon>
    </lineage>
</organism>
<comment type="catalytic activity">
    <reaction evidence="1">
        <text>ATP + protein L-histidine = ADP + protein N-phospho-L-histidine.</text>
        <dbReference type="EC" id="2.7.13.3"/>
    </reaction>
</comment>
<evidence type="ECO:0000256" key="9">
    <source>
        <dbReference type="SAM" id="Phobius"/>
    </source>
</evidence>
<keyword evidence="5" id="KW-0547">Nucleotide-binding</keyword>
<evidence type="ECO:0000313" key="12">
    <source>
        <dbReference type="Proteomes" id="UP001149140"/>
    </source>
</evidence>
<evidence type="ECO:0000256" key="8">
    <source>
        <dbReference type="ARBA" id="ARBA00023012"/>
    </source>
</evidence>
<keyword evidence="9" id="KW-1133">Transmembrane helix</keyword>
<sequence length="381" mass="40475">MGGARWQRVLLSGGLLEPGEGRRTVRDWAVDLLIFGVAVGAGVYVLSSTWDQHSRMVAVLDIALGVVSLAALWWRRSRPWAVALIVIPLSAVSGLAAMTPLPALFNGAIRLPLRRVALLTALAVLVSPVFPLLYPDVHGRGYGWQIVVGLLLTAVALGWGLFVRAQRELVRGLRERAEDEAREAERRRIAREMHDVLAHRLSILSVHAGALENAGAAMPPEYAEAAGVIRTSAHAALEELRQVIGLLRREELDGVEPPQPTLAEIPALVEESRSAGLAVEFRSAVDGSVPEAVGRTAYRTVQEGLTNARKHAGEERVSLTIGGGPPLVVELVSYGTAGARVLPGAGTGLVGIAERVSLAGGSLHYGPGADGAFVLRATLPW</sequence>
<dbReference type="Gene3D" id="3.30.565.10">
    <property type="entry name" value="Histidine kinase-like ATPase, C-terminal domain"/>
    <property type="match status" value="1"/>
</dbReference>
<dbReference type="PANTHER" id="PTHR24421:SF10">
    <property type="entry name" value="NITRATE_NITRITE SENSOR PROTEIN NARQ"/>
    <property type="match status" value="1"/>
</dbReference>
<evidence type="ECO:0000256" key="3">
    <source>
        <dbReference type="ARBA" id="ARBA00022553"/>
    </source>
</evidence>
<feature type="transmembrane region" description="Helical" evidence="9">
    <location>
        <begin position="80"/>
        <end position="104"/>
    </location>
</feature>
<keyword evidence="8" id="KW-0902">Two-component regulatory system</keyword>
<dbReference type="InterPro" id="IPR050482">
    <property type="entry name" value="Sensor_HK_TwoCompSys"/>
</dbReference>
<feature type="domain" description="Signal transduction histidine kinase subgroup 3 dimerisation and phosphoacceptor" evidence="10">
    <location>
        <begin position="185"/>
        <end position="251"/>
    </location>
</feature>
<keyword evidence="12" id="KW-1185">Reference proteome</keyword>
<dbReference type="RefSeq" id="WP_270040411.1">
    <property type="nucleotide sequence ID" value="NZ_JAPDOD010000009.1"/>
</dbReference>
<dbReference type="InterPro" id="IPR011712">
    <property type="entry name" value="Sig_transdc_His_kin_sub3_dim/P"/>
</dbReference>
<gene>
    <name evidence="11" type="ORF">OM076_13150</name>
</gene>
<feature type="transmembrane region" description="Helical" evidence="9">
    <location>
        <begin position="58"/>
        <end position="74"/>
    </location>
</feature>
<keyword evidence="3" id="KW-0597">Phosphoprotein</keyword>
<feature type="transmembrane region" description="Helical" evidence="9">
    <location>
        <begin position="146"/>
        <end position="165"/>
    </location>
</feature>
<evidence type="ECO:0000256" key="1">
    <source>
        <dbReference type="ARBA" id="ARBA00000085"/>
    </source>
</evidence>
<reference evidence="11" key="1">
    <citation type="submission" date="2022-10" db="EMBL/GenBank/DDBJ databases">
        <title>The WGS of Solirubrobacter ginsenosidimutans DSM 21036.</title>
        <authorList>
            <person name="Jiang Z."/>
        </authorList>
    </citation>
    <scope>NUCLEOTIDE SEQUENCE</scope>
    <source>
        <strain evidence="11">DSM 21036</strain>
    </source>
</reference>
<dbReference type="Pfam" id="PF07730">
    <property type="entry name" value="HisKA_3"/>
    <property type="match status" value="1"/>
</dbReference>
<dbReference type="InterPro" id="IPR036890">
    <property type="entry name" value="HATPase_C_sf"/>
</dbReference>